<dbReference type="InterPro" id="IPR035412">
    <property type="entry name" value="Terminase_L_N"/>
</dbReference>
<reference evidence="3" key="1">
    <citation type="submission" date="2017-04" db="EMBL/GenBank/DDBJ databases">
        <title>Function of individual gut microbiota members based on whole genome sequencing of pure cultures obtained from chicken caecum.</title>
        <authorList>
            <person name="Medvecky M."/>
            <person name="Cejkova D."/>
            <person name="Polansky O."/>
            <person name="Karasova D."/>
            <person name="Kubasova T."/>
            <person name="Cizek A."/>
            <person name="Rychlik I."/>
        </authorList>
    </citation>
    <scope>NUCLEOTIDE SEQUENCE [LARGE SCALE GENOMIC DNA]</scope>
    <source>
        <strain evidence="3">An180</strain>
    </source>
</reference>
<evidence type="ECO:0000259" key="1">
    <source>
        <dbReference type="Pfam" id="PF04466"/>
    </source>
</evidence>
<dbReference type="Proteomes" id="UP000195897">
    <property type="component" value="Unassembled WGS sequence"/>
</dbReference>
<dbReference type="InterPro" id="IPR027417">
    <property type="entry name" value="P-loop_NTPase"/>
</dbReference>
<evidence type="ECO:0000313" key="3">
    <source>
        <dbReference type="Proteomes" id="UP000195897"/>
    </source>
</evidence>
<dbReference type="RefSeq" id="WP_087370162.1">
    <property type="nucleotide sequence ID" value="NZ_NFKK01000002.1"/>
</dbReference>
<proteinExistence type="predicted"/>
<comment type="caution">
    <text evidence="2">The sequence shown here is derived from an EMBL/GenBank/DDBJ whole genome shotgun (WGS) entry which is preliminary data.</text>
</comment>
<organism evidence="2 3">
    <name type="scientific">Butyricicoccus pullicaecorum</name>
    <dbReference type="NCBI Taxonomy" id="501571"/>
    <lineage>
        <taxon>Bacteria</taxon>
        <taxon>Bacillati</taxon>
        <taxon>Bacillota</taxon>
        <taxon>Clostridia</taxon>
        <taxon>Eubacteriales</taxon>
        <taxon>Butyricicoccaceae</taxon>
        <taxon>Butyricicoccus</taxon>
    </lineage>
</organism>
<protein>
    <recommendedName>
        <fullName evidence="1">Phage terminase large subunit N-terminal domain-containing protein</fullName>
    </recommendedName>
</protein>
<gene>
    <name evidence="2" type="ORF">B5F17_01770</name>
</gene>
<dbReference type="Gene3D" id="3.30.420.280">
    <property type="match status" value="1"/>
</dbReference>
<feature type="domain" description="Phage terminase large subunit N-terminal" evidence="1">
    <location>
        <begin position="23"/>
        <end position="214"/>
    </location>
</feature>
<accession>A0A1Y4LB68</accession>
<evidence type="ECO:0000313" key="2">
    <source>
        <dbReference type="EMBL" id="OUP53963.1"/>
    </source>
</evidence>
<dbReference type="Gene3D" id="3.40.50.300">
    <property type="entry name" value="P-loop containing nucleotide triphosphate hydrolases"/>
    <property type="match status" value="1"/>
</dbReference>
<dbReference type="AlphaFoldDB" id="A0A1Y4LB68"/>
<name>A0A1Y4LB68_9FIRM</name>
<sequence>MKKSVRFVRPYPKQQAFLRAKTARIAYGGARGGGKSEIARMKAILLCLKYPGIQVLFMRRTYPELKENHLLPARKILNGIAKYSSMDKAFEFPNGSRLKFGYCRNDSDLLQYQGQAYDVIFLEECTQFPENVYTTMTESNRTSPLIQVPFKPRMYFTCNPGGVGHAWFKRLFIDREYRNQERPDDYTMIQATVYDNEYLMKHSPDYVRALENLPEDRKRAMLYGDWNVFEGQYFPEFRTGLHTCAPFGIPSSWPRYRVFDYGFDMFAAYWVAMDETGTAYVYREVYEGKDKADQYGNPGEGLTIAQAAERLNRLTPRNEEIFCTFAPPDMWNRQRDTGRSAAEIFAAYGVPLYKVSNDRVQGWWELKDWLKVRPETEKPRIVIFETCANLIRTLPLCQHDEKNPDDVAKDPHEVTHAPDALRYFVSGQPLAAQTPNEWDEDTPLDYDEEVEDFYDYDGG</sequence>
<dbReference type="Pfam" id="PF04466">
    <property type="entry name" value="Terminase_3"/>
    <property type="match status" value="1"/>
</dbReference>
<dbReference type="EMBL" id="NFKK01000002">
    <property type="protein sequence ID" value="OUP53963.1"/>
    <property type="molecule type" value="Genomic_DNA"/>
</dbReference>